<evidence type="ECO:0000313" key="2">
    <source>
        <dbReference type="EMBL" id="MFD1051994.1"/>
    </source>
</evidence>
<accession>A0ABW3MRB0</accession>
<keyword evidence="3" id="KW-1185">Reference proteome</keyword>
<comment type="caution">
    <text evidence="2">The sequence shown here is derived from an EMBL/GenBank/DDBJ whole genome shotgun (WGS) entry which is preliminary data.</text>
</comment>
<gene>
    <name evidence="2" type="ORF">ACFQ1S_43735</name>
</gene>
<organism evidence="2 3">
    <name type="scientific">Kibdelosporangium lantanae</name>
    <dbReference type="NCBI Taxonomy" id="1497396"/>
    <lineage>
        <taxon>Bacteria</taxon>
        <taxon>Bacillati</taxon>
        <taxon>Actinomycetota</taxon>
        <taxon>Actinomycetes</taxon>
        <taxon>Pseudonocardiales</taxon>
        <taxon>Pseudonocardiaceae</taxon>
        <taxon>Kibdelosporangium</taxon>
    </lineage>
</organism>
<dbReference type="EMBL" id="JBHTIS010004047">
    <property type="protein sequence ID" value="MFD1051994.1"/>
    <property type="molecule type" value="Genomic_DNA"/>
</dbReference>
<feature type="non-terminal residue" evidence="2">
    <location>
        <position position="127"/>
    </location>
</feature>
<evidence type="ECO:0000256" key="1">
    <source>
        <dbReference type="SAM" id="Phobius"/>
    </source>
</evidence>
<keyword evidence="1" id="KW-0812">Transmembrane</keyword>
<protein>
    <submittedName>
        <fullName evidence="2">Uncharacterized protein</fullName>
    </submittedName>
</protein>
<sequence length="127" mass="14256">MGSPKDRFVTVYGRKPVLEALDDPMEIIRAQRERKRVERFSGSRRVVAKAGKPKKVPALDAWALPMPSIAKEVISRTAYALPWYGPDFRYEHRFLEDPVFVAAVAVGAAGLLAAAHVPPLRRMMDRV</sequence>
<keyword evidence="1" id="KW-1133">Transmembrane helix</keyword>
<keyword evidence="1" id="KW-0472">Membrane</keyword>
<reference evidence="3" key="1">
    <citation type="journal article" date="2019" name="Int. J. Syst. Evol. Microbiol.">
        <title>The Global Catalogue of Microorganisms (GCM) 10K type strain sequencing project: providing services to taxonomists for standard genome sequencing and annotation.</title>
        <authorList>
            <consortium name="The Broad Institute Genomics Platform"/>
            <consortium name="The Broad Institute Genome Sequencing Center for Infectious Disease"/>
            <person name="Wu L."/>
            <person name="Ma J."/>
        </authorList>
    </citation>
    <scope>NUCLEOTIDE SEQUENCE [LARGE SCALE GENOMIC DNA]</scope>
    <source>
        <strain evidence="3">JCM 31486</strain>
    </source>
</reference>
<feature type="transmembrane region" description="Helical" evidence="1">
    <location>
        <begin position="99"/>
        <end position="117"/>
    </location>
</feature>
<name>A0ABW3MRB0_9PSEU</name>
<dbReference type="Proteomes" id="UP001597045">
    <property type="component" value="Unassembled WGS sequence"/>
</dbReference>
<proteinExistence type="predicted"/>
<evidence type="ECO:0000313" key="3">
    <source>
        <dbReference type="Proteomes" id="UP001597045"/>
    </source>
</evidence>